<name>A0ACB8ZI67_ARCLA</name>
<evidence type="ECO:0000313" key="2">
    <source>
        <dbReference type="Proteomes" id="UP001055879"/>
    </source>
</evidence>
<protein>
    <submittedName>
        <fullName evidence="1">Uncharacterized protein</fullName>
    </submittedName>
</protein>
<proteinExistence type="predicted"/>
<organism evidence="1 2">
    <name type="scientific">Arctium lappa</name>
    <name type="common">Greater burdock</name>
    <name type="synonym">Lappa major</name>
    <dbReference type="NCBI Taxonomy" id="4217"/>
    <lineage>
        <taxon>Eukaryota</taxon>
        <taxon>Viridiplantae</taxon>
        <taxon>Streptophyta</taxon>
        <taxon>Embryophyta</taxon>
        <taxon>Tracheophyta</taxon>
        <taxon>Spermatophyta</taxon>
        <taxon>Magnoliopsida</taxon>
        <taxon>eudicotyledons</taxon>
        <taxon>Gunneridae</taxon>
        <taxon>Pentapetalae</taxon>
        <taxon>asterids</taxon>
        <taxon>campanulids</taxon>
        <taxon>Asterales</taxon>
        <taxon>Asteraceae</taxon>
        <taxon>Carduoideae</taxon>
        <taxon>Cardueae</taxon>
        <taxon>Arctiinae</taxon>
        <taxon>Arctium</taxon>
    </lineage>
</organism>
<reference evidence="2" key="1">
    <citation type="journal article" date="2022" name="Mol. Ecol. Resour.">
        <title>The genomes of chicory, endive, great burdock and yacon provide insights into Asteraceae palaeo-polyploidization history and plant inulin production.</title>
        <authorList>
            <person name="Fan W."/>
            <person name="Wang S."/>
            <person name="Wang H."/>
            <person name="Wang A."/>
            <person name="Jiang F."/>
            <person name="Liu H."/>
            <person name="Zhao H."/>
            <person name="Xu D."/>
            <person name="Zhang Y."/>
        </authorList>
    </citation>
    <scope>NUCLEOTIDE SEQUENCE [LARGE SCALE GENOMIC DNA]</scope>
    <source>
        <strain evidence="2">cv. Niubang</strain>
    </source>
</reference>
<keyword evidence="2" id="KW-1185">Reference proteome</keyword>
<sequence>MIMWTKKSSNLLKISHDHAKLEGVIAHSYDMGNLKIDSLPYCTPLSFHRCAPLPPSFSNPFLSLSPLLSLLVLSTPPYPYLQSSRADQKIFHNNKQNFPISTLIFNSIKI</sequence>
<dbReference type="Proteomes" id="UP001055879">
    <property type="component" value="Linkage Group LG10"/>
</dbReference>
<accession>A0ACB8ZI67</accession>
<evidence type="ECO:0000313" key="1">
    <source>
        <dbReference type="EMBL" id="KAI3697664.1"/>
    </source>
</evidence>
<dbReference type="EMBL" id="CM042056">
    <property type="protein sequence ID" value="KAI3697664.1"/>
    <property type="molecule type" value="Genomic_DNA"/>
</dbReference>
<comment type="caution">
    <text evidence="1">The sequence shown here is derived from an EMBL/GenBank/DDBJ whole genome shotgun (WGS) entry which is preliminary data.</text>
</comment>
<gene>
    <name evidence="1" type="ORF">L6452_30760</name>
</gene>
<reference evidence="1 2" key="2">
    <citation type="journal article" date="2022" name="Mol. Ecol. Resour.">
        <title>The genomes of chicory, endive, great burdock and yacon provide insights into Asteraceae paleo-polyploidization history and plant inulin production.</title>
        <authorList>
            <person name="Fan W."/>
            <person name="Wang S."/>
            <person name="Wang H."/>
            <person name="Wang A."/>
            <person name="Jiang F."/>
            <person name="Liu H."/>
            <person name="Zhao H."/>
            <person name="Xu D."/>
            <person name="Zhang Y."/>
        </authorList>
    </citation>
    <scope>NUCLEOTIDE SEQUENCE [LARGE SCALE GENOMIC DNA]</scope>
    <source>
        <strain evidence="2">cv. Niubang</strain>
    </source>
</reference>